<name>A0A9W8IW01_9AGAR</name>
<feature type="transmembrane region" description="Helical" evidence="6">
    <location>
        <begin position="6"/>
        <end position="28"/>
    </location>
</feature>
<comment type="caution">
    <text evidence="8">The sequence shown here is derived from an EMBL/GenBank/DDBJ whole genome shotgun (WGS) entry which is preliminary data.</text>
</comment>
<proteinExistence type="predicted"/>
<keyword evidence="2" id="KW-0813">Transport</keyword>
<evidence type="ECO:0000256" key="5">
    <source>
        <dbReference type="ARBA" id="ARBA00023136"/>
    </source>
</evidence>
<keyword evidence="3 6" id="KW-0812">Transmembrane</keyword>
<feature type="non-terminal residue" evidence="8">
    <location>
        <position position="303"/>
    </location>
</feature>
<evidence type="ECO:0000256" key="1">
    <source>
        <dbReference type="ARBA" id="ARBA00004141"/>
    </source>
</evidence>
<dbReference type="AlphaFoldDB" id="A0A9W8IW01"/>
<dbReference type="Gene3D" id="1.20.1250.20">
    <property type="entry name" value="MFS general substrate transporter like domains"/>
    <property type="match status" value="1"/>
</dbReference>
<evidence type="ECO:0000313" key="8">
    <source>
        <dbReference type="EMBL" id="KAJ2924371.1"/>
    </source>
</evidence>
<dbReference type="GO" id="GO:0022857">
    <property type="term" value="F:transmembrane transporter activity"/>
    <property type="evidence" value="ECO:0007669"/>
    <property type="project" value="InterPro"/>
</dbReference>
<dbReference type="InterPro" id="IPR011701">
    <property type="entry name" value="MFS"/>
</dbReference>
<dbReference type="Proteomes" id="UP001140091">
    <property type="component" value="Unassembled WGS sequence"/>
</dbReference>
<sequence>MGWRYFLYAVGGLMIVIWAWRCFIFRLYETPKYLMGKGRYPDAVASVHSVAGHNGRTSNLTLEDLERVDLDHGFKLDEKSHDDNEKASHRICRQMAKLDANHIKSLFATKELALTTTLLIVIWSLIGLAFPLYNNFLTYFTAALGQRVGDGSLNMTYRNQVIIYLLGIPGALLAGYTVEMPLLGRRGTLAIASCLTGIFTLLATTARSSNAFLGWNCAISFSTNITYGVLYAITPELFPTKDRGTGNAITATANRIFGIMAPVIALYANLNSHVPIYVAGSVYVVAGLTALLLPYDSRGQASL</sequence>
<organism evidence="8 9">
    <name type="scientific">Candolleomyces eurysporus</name>
    <dbReference type="NCBI Taxonomy" id="2828524"/>
    <lineage>
        <taxon>Eukaryota</taxon>
        <taxon>Fungi</taxon>
        <taxon>Dikarya</taxon>
        <taxon>Basidiomycota</taxon>
        <taxon>Agaricomycotina</taxon>
        <taxon>Agaricomycetes</taxon>
        <taxon>Agaricomycetidae</taxon>
        <taxon>Agaricales</taxon>
        <taxon>Agaricineae</taxon>
        <taxon>Psathyrellaceae</taxon>
        <taxon>Candolleomyces</taxon>
    </lineage>
</organism>
<evidence type="ECO:0000256" key="2">
    <source>
        <dbReference type="ARBA" id="ARBA00022448"/>
    </source>
</evidence>
<feature type="transmembrane region" description="Helical" evidence="6">
    <location>
        <begin position="161"/>
        <end position="178"/>
    </location>
</feature>
<evidence type="ECO:0000256" key="4">
    <source>
        <dbReference type="ARBA" id="ARBA00022989"/>
    </source>
</evidence>
<dbReference type="InterPro" id="IPR020846">
    <property type="entry name" value="MFS_dom"/>
</dbReference>
<keyword evidence="4 6" id="KW-1133">Transmembrane helix</keyword>
<feature type="transmembrane region" description="Helical" evidence="6">
    <location>
        <begin position="274"/>
        <end position="295"/>
    </location>
</feature>
<feature type="transmembrane region" description="Helical" evidence="6">
    <location>
        <begin position="112"/>
        <end position="133"/>
    </location>
</feature>
<reference evidence="8" key="1">
    <citation type="submission" date="2022-06" db="EMBL/GenBank/DDBJ databases">
        <title>Genome Sequence of Candolleomyces eurysporus.</title>
        <authorList>
            <person name="Buettner E."/>
        </authorList>
    </citation>
    <scope>NUCLEOTIDE SEQUENCE</scope>
    <source>
        <strain evidence="8">VTCC 930004</strain>
    </source>
</reference>
<dbReference type="PROSITE" id="PS50850">
    <property type="entry name" value="MFS"/>
    <property type="match status" value="1"/>
</dbReference>
<feature type="transmembrane region" description="Helical" evidence="6">
    <location>
        <begin position="245"/>
        <end position="268"/>
    </location>
</feature>
<accession>A0A9W8IW01</accession>
<protein>
    <recommendedName>
        <fullName evidence="7">Major facilitator superfamily (MFS) profile domain-containing protein</fullName>
    </recommendedName>
</protein>
<dbReference type="InterPro" id="IPR036259">
    <property type="entry name" value="MFS_trans_sf"/>
</dbReference>
<feature type="transmembrane region" description="Helical" evidence="6">
    <location>
        <begin position="212"/>
        <end position="233"/>
    </location>
</feature>
<evidence type="ECO:0000259" key="7">
    <source>
        <dbReference type="PROSITE" id="PS50850"/>
    </source>
</evidence>
<dbReference type="PANTHER" id="PTHR23511">
    <property type="entry name" value="SYNAPTIC VESICLE GLYCOPROTEIN 2"/>
    <property type="match status" value="1"/>
</dbReference>
<comment type="subcellular location">
    <subcellularLocation>
        <location evidence="1">Membrane</location>
        <topology evidence="1">Multi-pass membrane protein</topology>
    </subcellularLocation>
</comment>
<evidence type="ECO:0000256" key="3">
    <source>
        <dbReference type="ARBA" id="ARBA00022692"/>
    </source>
</evidence>
<dbReference type="EMBL" id="JANBPK010001226">
    <property type="protein sequence ID" value="KAJ2924371.1"/>
    <property type="molecule type" value="Genomic_DNA"/>
</dbReference>
<evidence type="ECO:0000256" key="6">
    <source>
        <dbReference type="SAM" id="Phobius"/>
    </source>
</evidence>
<dbReference type="GO" id="GO:0016020">
    <property type="term" value="C:membrane"/>
    <property type="evidence" value="ECO:0007669"/>
    <property type="project" value="UniProtKB-SubCell"/>
</dbReference>
<keyword evidence="9" id="KW-1185">Reference proteome</keyword>
<evidence type="ECO:0000313" key="9">
    <source>
        <dbReference type="Proteomes" id="UP001140091"/>
    </source>
</evidence>
<dbReference type="OrthoDB" id="3936150at2759"/>
<keyword evidence="5 6" id="KW-0472">Membrane</keyword>
<dbReference type="PANTHER" id="PTHR23511:SF12">
    <property type="entry name" value="TRANSPORTER, PUTATIVE (AFU_ORTHOLOGUE AFUA_7G01740)-RELATED"/>
    <property type="match status" value="1"/>
</dbReference>
<gene>
    <name evidence="8" type="ORF">H1R20_g12727</name>
</gene>
<feature type="domain" description="Major facilitator superfamily (MFS) profile" evidence="7">
    <location>
        <begin position="1"/>
        <end position="298"/>
    </location>
</feature>
<feature type="transmembrane region" description="Helical" evidence="6">
    <location>
        <begin position="187"/>
        <end position="206"/>
    </location>
</feature>
<dbReference type="SUPFAM" id="SSF103473">
    <property type="entry name" value="MFS general substrate transporter"/>
    <property type="match status" value="1"/>
</dbReference>
<dbReference type="Pfam" id="PF07690">
    <property type="entry name" value="MFS_1"/>
    <property type="match status" value="1"/>
</dbReference>